<sequence>MRTHSAPARLVAVSAAAALLLTACGDDDGETQAAGDDDGGTLSIYNCEPQNLMPGNNTENCGSRILEQLFTGLTQIDYENYEAVPAVAESWETEDQTTWTFHLREDFTFHNGDPVTAQTFVDTFNWVVDPDNAQAGATFHDKFLGYDEVLAGDAEEMEGVRAVDEHTLELELTEAFGQLPVVLTYTSFFPMPEVAFEDMEAFQTAPIGNGRYQMDGEWVHDVEVAMERYEEWPGEEPGSPQRLEWMIYNDVDTAYTDVLAGNLDILGEVPPHRITGIEDDFGDDWSQHESSRFVYMGFPLYDEEFQDADLRHAMSMAIDREEIIENIFDGSQTAARSILPPVLPQGRDDACEHCHFDPEVAADLYEAAGGPEELTLYTDTGTGHDDYVEAIGNQWAQNLGVEEIRYESLDFAQYLDLHESEGVTGPYRLGWLLAYPSPQYAMEPLYSEGAPSNYSGYASEDFDALIDQANAADVDDADEIYQQAEDILLEDLPVIPLWFQDYFIVHSDRVADVEMDLRSYVRVEDVTVTD</sequence>
<dbReference type="SUPFAM" id="SSF53850">
    <property type="entry name" value="Periplasmic binding protein-like II"/>
    <property type="match status" value="1"/>
</dbReference>
<organism evidence="3 4">
    <name type="scientific">Nesterenkonia xinjiangensis</name>
    <dbReference type="NCBI Taxonomy" id="225327"/>
    <lineage>
        <taxon>Bacteria</taxon>
        <taxon>Bacillati</taxon>
        <taxon>Actinomycetota</taxon>
        <taxon>Actinomycetes</taxon>
        <taxon>Micrococcales</taxon>
        <taxon>Micrococcaceae</taxon>
        <taxon>Nesterenkonia</taxon>
    </lineage>
</organism>
<dbReference type="PIRSF" id="PIRSF002741">
    <property type="entry name" value="MppA"/>
    <property type="match status" value="1"/>
</dbReference>
<keyword evidence="1" id="KW-0732">Signal</keyword>
<dbReference type="AlphaFoldDB" id="A0A7Z0GNY7"/>
<gene>
    <name evidence="3" type="ORF">HNR09_002410</name>
</gene>
<dbReference type="Gene3D" id="3.90.76.10">
    <property type="entry name" value="Dipeptide-binding Protein, Domain 1"/>
    <property type="match status" value="1"/>
</dbReference>
<feature type="chain" id="PRO_5030821979" evidence="1">
    <location>
        <begin position="26"/>
        <end position="530"/>
    </location>
</feature>
<dbReference type="Pfam" id="PF00496">
    <property type="entry name" value="SBP_bac_5"/>
    <property type="match status" value="1"/>
</dbReference>
<reference evidence="3 4" key="1">
    <citation type="submission" date="2020-07" db="EMBL/GenBank/DDBJ databases">
        <title>Sequencing the genomes of 1000 actinobacteria strains.</title>
        <authorList>
            <person name="Klenk H.-P."/>
        </authorList>
    </citation>
    <scope>NUCLEOTIDE SEQUENCE [LARGE SCALE GENOMIC DNA]</scope>
    <source>
        <strain evidence="3 4">DSM 15475</strain>
    </source>
</reference>
<dbReference type="PANTHER" id="PTHR30290">
    <property type="entry name" value="PERIPLASMIC BINDING COMPONENT OF ABC TRANSPORTER"/>
    <property type="match status" value="1"/>
</dbReference>
<feature type="signal peptide" evidence="1">
    <location>
        <begin position="1"/>
        <end position="25"/>
    </location>
</feature>
<dbReference type="EMBL" id="JACCFY010000001">
    <property type="protein sequence ID" value="NYJ78999.1"/>
    <property type="molecule type" value="Genomic_DNA"/>
</dbReference>
<evidence type="ECO:0000256" key="1">
    <source>
        <dbReference type="SAM" id="SignalP"/>
    </source>
</evidence>
<dbReference type="PROSITE" id="PS51257">
    <property type="entry name" value="PROKAR_LIPOPROTEIN"/>
    <property type="match status" value="1"/>
</dbReference>
<dbReference type="RefSeq" id="WP_179542277.1">
    <property type="nucleotide sequence ID" value="NZ_BAAALL010000001.1"/>
</dbReference>
<feature type="domain" description="Solute-binding protein family 5" evidence="2">
    <location>
        <begin position="83"/>
        <end position="450"/>
    </location>
</feature>
<proteinExistence type="predicted"/>
<dbReference type="GO" id="GO:0015833">
    <property type="term" value="P:peptide transport"/>
    <property type="evidence" value="ECO:0007669"/>
    <property type="project" value="TreeGrafter"/>
</dbReference>
<evidence type="ECO:0000313" key="4">
    <source>
        <dbReference type="Proteomes" id="UP000535437"/>
    </source>
</evidence>
<dbReference type="Gene3D" id="3.10.105.10">
    <property type="entry name" value="Dipeptide-binding Protein, Domain 3"/>
    <property type="match status" value="1"/>
</dbReference>
<dbReference type="InterPro" id="IPR039424">
    <property type="entry name" value="SBP_5"/>
</dbReference>
<dbReference type="InterPro" id="IPR030678">
    <property type="entry name" value="Peptide/Ni-bd"/>
</dbReference>
<dbReference type="GO" id="GO:1904680">
    <property type="term" value="F:peptide transmembrane transporter activity"/>
    <property type="evidence" value="ECO:0007669"/>
    <property type="project" value="TreeGrafter"/>
</dbReference>
<dbReference type="GO" id="GO:0043190">
    <property type="term" value="C:ATP-binding cassette (ABC) transporter complex"/>
    <property type="evidence" value="ECO:0007669"/>
    <property type="project" value="InterPro"/>
</dbReference>
<dbReference type="PANTHER" id="PTHR30290:SF83">
    <property type="entry name" value="ABC TRANSPORTER SUBSTRATE-BINDING PROTEIN"/>
    <property type="match status" value="1"/>
</dbReference>
<protein>
    <submittedName>
        <fullName evidence="3">Peptide/nickel transport system substrate-binding protein/oligopeptide transport system substrate-binding protein</fullName>
    </submittedName>
</protein>
<evidence type="ECO:0000313" key="3">
    <source>
        <dbReference type="EMBL" id="NYJ78999.1"/>
    </source>
</evidence>
<keyword evidence="4" id="KW-1185">Reference proteome</keyword>
<comment type="caution">
    <text evidence="3">The sequence shown here is derived from an EMBL/GenBank/DDBJ whole genome shotgun (WGS) entry which is preliminary data.</text>
</comment>
<dbReference type="CDD" id="cd00995">
    <property type="entry name" value="PBP2_NikA_DppA_OppA_like"/>
    <property type="match status" value="1"/>
</dbReference>
<evidence type="ECO:0000259" key="2">
    <source>
        <dbReference type="Pfam" id="PF00496"/>
    </source>
</evidence>
<dbReference type="Proteomes" id="UP000535437">
    <property type="component" value="Unassembled WGS sequence"/>
</dbReference>
<dbReference type="InterPro" id="IPR000914">
    <property type="entry name" value="SBP_5_dom"/>
</dbReference>
<dbReference type="GO" id="GO:0042597">
    <property type="term" value="C:periplasmic space"/>
    <property type="evidence" value="ECO:0007669"/>
    <property type="project" value="UniProtKB-ARBA"/>
</dbReference>
<name>A0A7Z0GNY7_9MICC</name>
<accession>A0A7Z0GNY7</accession>
<dbReference type="Gene3D" id="3.40.190.10">
    <property type="entry name" value="Periplasmic binding protein-like II"/>
    <property type="match status" value="1"/>
</dbReference>